<keyword evidence="2" id="KW-1185">Reference proteome</keyword>
<proteinExistence type="predicted"/>
<feature type="non-terminal residue" evidence="1">
    <location>
        <position position="56"/>
    </location>
</feature>
<accession>A0A392VPP4</accession>
<reference evidence="1 2" key="1">
    <citation type="journal article" date="2018" name="Front. Plant Sci.">
        <title>Red Clover (Trifolium pratense) and Zigzag Clover (T. medium) - A Picture of Genomic Similarities and Differences.</title>
        <authorList>
            <person name="Dluhosova J."/>
            <person name="Istvanek J."/>
            <person name="Nedelnik J."/>
            <person name="Repkova J."/>
        </authorList>
    </citation>
    <scope>NUCLEOTIDE SEQUENCE [LARGE SCALE GENOMIC DNA]</scope>
    <source>
        <strain evidence="2">cv. 10/8</strain>
        <tissue evidence="1">Leaf</tissue>
    </source>
</reference>
<name>A0A392VPP4_9FABA</name>
<sequence length="56" mass="6356">MVDIVTSAVMWVIRLLSAHRRRINALDVEGGDIGPMFFGRKWFALIVEKKVTKVPS</sequence>
<dbReference type="EMBL" id="LXQA011218792">
    <property type="protein sequence ID" value="MCI89412.1"/>
    <property type="molecule type" value="Genomic_DNA"/>
</dbReference>
<protein>
    <submittedName>
        <fullName evidence="1">Uncharacterized protein</fullName>
    </submittedName>
</protein>
<evidence type="ECO:0000313" key="2">
    <source>
        <dbReference type="Proteomes" id="UP000265520"/>
    </source>
</evidence>
<dbReference type="AlphaFoldDB" id="A0A392VPP4"/>
<organism evidence="1 2">
    <name type="scientific">Trifolium medium</name>
    <dbReference type="NCBI Taxonomy" id="97028"/>
    <lineage>
        <taxon>Eukaryota</taxon>
        <taxon>Viridiplantae</taxon>
        <taxon>Streptophyta</taxon>
        <taxon>Embryophyta</taxon>
        <taxon>Tracheophyta</taxon>
        <taxon>Spermatophyta</taxon>
        <taxon>Magnoliopsida</taxon>
        <taxon>eudicotyledons</taxon>
        <taxon>Gunneridae</taxon>
        <taxon>Pentapetalae</taxon>
        <taxon>rosids</taxon>
        <taxon>fabids</taxon>
        <taxon>Fabales</taxon>
        <taxon>Fabaceae</taxon>
        <taxon>Papilionoideae</taxon>
        <taxon>50 kb inversion clade</taxon>
        <taxon>NPAAA clade</taxon>
        <taxon>Hologalegina</taxon>
        <taxon>IRL clade</taxon>
        <taxon>Trifolieae</taxon>
        <taxon>Trifolium</taxon>
    </lineage>
</organism>
<comment type="caution">
    <text evidence="1">The sequence shown here is derived from an EMBL/GenBank/DDBJ whole genome shotgun (WGS) entry which is preliminary data.</text>
</comment>
<evidence type="ECO:0000313" key="1">
    <source>
        <dbReference type="EMBL" id="MCI89412.1"/>
    </source>
</evidence>
<dbReference type="Proteomes" id="UP000265520">
    <property type="component" value="Unassembled WGS sequence"/>
</dbReference>